<dbReference type="RefSeq" id="WP_208678997.1">
    <property type="nucleotide sequence ID" value="NZ_CP034671.2"/>
</dbReference>
<gene>
    <name evidence="1" type="ORF">EKO22_05600</name>
</gene>
<dbReference type="AlphaFoldDB" id="A0AAT9K0E3"/>
<accession>A0AAT9K0E3</accession>
<dbReference type="EMBL" id="CP034671">
    <property type="protein sequence ID" value="QFZ91928.2"/>
    <property type="molecule type" value="Genomic_DNA"/>
</dbReference>
<evidence type="ECO:0000313" key="1">
    <source>
        <dbReference type="EMBL" id="QFZ91928.2"/>
    </source>
</evidence>
<sequence>MRISTVLRKVQYQISKIEVIELLFWHAKNNQPSIETEMAHNMVATLRQNLFIKSEACFDASLETIESNVRVFQSDLNSATNLLAQINHGISPTNTDVIFIKDLLSKIISSLSSLNSELSIITSQLYHHTPANPGFETYNQNFSFFENPSKPEQLETDHGFKALVRKCMGDIDKVERLIQYEHRQSPELSRAEAIRFAITRWERDNS</sequence>
<protein>
    <submittedName>
        <fullName evidence="1">Uncharacterized protein</fullName>
    </submittedName>
</protein>
<reference evidence="1" key="1">
    <citation type="submission" date="2024-01" db="EMBL/GenBank/DDBJ databases">
        <title>Synechococcus elongatus PCC 11802, a close yet different native of Synechococcus elongatus PCC 11801.</title>
        <authorList>
            <person name="Jaiswal D."/>
            <person name="Sengupta A."/>
            <person name="Sengupta S."/>
            <person name="Pakrasi H.B."/>
            <person name="Wangikar P."/>
        </authorList>
    </citation>
    <scope>NUCLEOTIDE SEQUENCE</scope>
    <source>
        <strain evidence="1">PCC 11802</strain>
    </source>
</reference>
<organism evidence="1">
    <name type="scientific">Synechococcus elongatus PCC 11802</name>
    <dbReference type="NCBI Taxonomy" id="2283154"/>
    <lineage>
        <taxon>Bacteria</taxon>
        <taxon>Bacillati</taxon>
        <taxon>Cyanobacteriota</taxon>
        <taxon>Cyanophyceae</taxon>
        <taxon>Synechococcales</taxon>
        <taxon>Synechococcaceae</taxon>
        <taxon>Synechococcus</taxon>
    </lineage>
</organism>
<proteinExistence type="predicted"/>
<name>A0AAT9K0E3_SYNEL</name>